<proteinExistence type="predicted"/>
<name>A0A9P8QDR6_WICPI</name>
<dbReference type="AlphaFoldDB" id="A0A9P8QDR6"/>
<dbReference type="EMBL" id="JAEUBG010000665">
    <property type="protein sequence ID" value="KAH3687687.1"/>
    <property type="molecule type" value="Genomic_DNA"/>
</dbReference>
<dbReference type="Proteomes" id="UP000774326">
    <property type="component" value="Unassembled WGS sequence"/>
</dbReference>
<reference evidence="1" key="2">
    <citation type="submission" date="2021-01" db="EMBL/GenBank/DDBJ databases">
        <authorList>
            <person name="Schikora-Tamarit M.A."/>
        </authorList>
    </citation>
    <scope>NUCLEOTIDE SEQUENCE</scope>
    <source>
        <strain evidence="1">CBS2887</strain>
    </source>
</reference>
<keyword evidence="2" id="KW-1185">Reference proteome</keyword>
<comment type="caution">
    <text evidence="1">The sequence shown here is derived from an EMBL/GenBank/DDBJ whole genome shotgun (WGS) entry which is preliminary data.</text>
</comment>
<reference evidence="1" key="1">
    <citation type="journal article" date="2021" name="Open Biol.">
        <title>Shared evolutionary footprints suggest mitochondrial oxidative damage underlies multiple complex I losses in fungi.</title>
        <authorList>
            <person name="Schikora-Tamarit M.A."/>
            <person name="Marcet-Houben M."/>
            <person name="Nosek J."/>
            <person name="Gabaldon T."/>
        </authorList>
    </citation>
    <scope>NUCLEOTIDE SEQUENCE</scope>
    <source>
        <strain evidence="1">CBS2887</strain>
    </source>
</reference>
<sequence>MYSVLTRLSSSDKVDNSSLLAFNSASFDSIVDSYSSDNNLNLSSMSTSEFPLKFMMVSECVISICLIFSSYSEMILSRNSTSLCNNLASILDFSSLDSTEDEVVECLGMASLDTGWMYFKQCKMDPNVAYGSIVNRSLILPLIPLPYKSVNNSLVNLEVLKADLSKDLFLIMVKTRPSSVKLVLV</sequence>
<organism evidence="1 2">
    <name type="scientific">Wickerhamomyces pijperi</name>
    <name type="common">Yeast</name>
    <name type="synonym">Pichia pijperi</name>
    <dbReference type="NCBI Taxonomy" id="599730"/>
    <lineage>
        <taxon>Eukaryota</taxon>
        <taxon>Fungi</taxon>
        <taxon>Dikarya</taxon>
        <taxon>Ascomycota</taxon>
        <taxon>Saccharomycotina</taxon>
        <taxon>Saccharomycetes</taxon>
        <taxon>Phaffomycetales</taxon>
        <taxon>Wickerhamomycetaceae</taxon>
        <taxon>Wickerhamomyces</taxon>
    </lineage>
</organism>
<evidence type="ECO:0000313" key="1">
    <source>
        <dbReference type="EMBL" id="KAH3687687.1"/>
    </source>
</evidence>
<protein>
    <submittedName>
        <fullName evidence="1">Uncharacterized protein</fullName>
    </submittedName>
</protein>
<gene>
    <name evidence="1" type="ORF">WICPIJ_001310</name>
</gene>
<accession>A0A9P8QDR6</accession>
<evidence type="ECO:0000313" key="2">
    <source>
        <dbReference type="Proteomes" id="UP000774326"/>
    </source>
</evidence>